<accession>A0A3N4M1A3</accession>
<protein>
    <submittedName>
        <fullName evidence="10">Cytochrome P450</fullName>
    </submittedName>
</protein>
<dbReference type="GO" id="GO:0004497">
    <property type="term" value="F:monooxygenase activity"/>
    <property type="evidence" value="ECO:0007669"/>
    <property type="project" value="UniProtKB-KW"/>
</dbReference>
<dbReference type="InterPro" id="IPR036396">
    <property type="entry name" value="Cyt_P450_sf"/>
</dbReference>
<evidence type="ECO:0000256" key="6">
    <source>
        <dbReference type="ARBA" id="ARBA00023004"/>
    </source>
</evidence>
<dbReference type="EMBL" id="ML121531">
    <property type="protein sequence ID" value="RPB27639.1"/>
    <property type="molecule type" value="Genomic_DNA"/>
</dbReference>
<dbReference type="AlphaFoldDB" id="A0A3N4M1A3"/>
<evidence type="ECO:0000256" key="4">
    <source>
        <dbReference type="ARBA" id="ARBA00022723"/>
    </source>
</evidence>
<dbReference type="InParanoid" id="A0A3N4M1A3"/>
<evidence type="ECO:0000256" key="9">
    <source>
        <dbReference type="RuleBase" id="RU000461"/>
    </source>
</evidence>
<comment type="cofactor">
    <cofactor evidence="1 8">
        <name>heme</name>
        <dbReference type="ChEBI" id="CHEBI:30413"/>
    </cofactor>
</comment>
<evidence type="ECO:0000313" key="11">
    <source>
        <dbReference type="Proteomes" id="UP000267821"/>
    </source>
</evidence>
<dbReference type="Proteomes" id="UP000267821">
    <property type="component" value="Unassembled WGS sequence"/>
</dbReference>
<keyword evidence="5 9" id="KW-0560">Oxidoreductase</keyword>
<evidence type="ECO:0000256" key="1">
    <source>
        <dbReference type="ARBA" id="ARBA00001971"/>
    </source>
</evidence>
<evidence type="ECO:0000256" key="5">
    <source>
        <dbReference type="ARBA" id="ARBA00023002"/>
    </source>
</evidence>
<dbReference type="Pfam" id="PF00067">
    <property type="entry name" value="p450"/>
    <property type="match status" value="1"/>
</dbReference>
<evidence type="ECO:0000256" key="3">
    <source>
        <dbReference type="ARBA" id="ARBA00022617"/>
    </source>
</evidence>
<keyword evidence="7 9" id="KW-0503">Monooxygenase</keyword>
<dbReference type="Gene3D" id="1.10.630.10">
    <property type="entry name" value="Cytochrome P450"/>
    <property type="match status" value="1"/>
</dbReference>
<dbReference type="GO" id="GO:0020037">
    <property type="term" value="F:heme binding"/>
    <property type="evidence" value="ECO:0007669"/>
    <property type="project" value="InterPro"/>
</dbReference>
<dbReference type="PANTHER" id="PTHR46206:SF1">
    <property type="entry name" value="P450, PUTATIVE (EUROFUNG)-RELATED"/>
    <property type="match status" value="1"/>
</dbReference>
<organism evidence="10 11">
    <name type="scientific">Terfezia boudieri ATCC MYA-4762</name>
    <dbReference type="NCBI Taxonomy" id="1051890"/>
    <lineage>
        <taxon>Eukaryota</taxon>
        <taxon>Fungi</taxon>
        <taxon>Dikarya</taxon>
        <taxon>Ascomycota</taxon>
        <taxon>Pezizomycotina</taxon>
        <taxon>Pezizomycetes</taxon>
        <taxon>Pezizales</taxon>
        <taxon>Pezizaceae</taxon>
        <taxon>Terfezia</taxon>
    </lineage>
</organism>
<name>A0A3N4M1A3_9PEZI</name>
<dbReference type="CDD" id="cd11041">
    <property type="entry name" value="CYP503A1-like"/>
    <property type="match status" value="1"/>
</dbReference>
<dbReference type="GO" id="GO:0005506">
    <property type="term" value="F:iron ion binding"/>
    <property type="evidence" value="ECO:0007669"/>
    <property type="project" value="InterPro"/>
</dbReference>
<dbReference type="OrthoDB" id="1844152at2759"/>
<gene>
    <name evidence="10" type="ORF">L211DRAFT_779725</name>
</gene>
<dbReference type="PRINTS" id="PR00465">
    <property type="entry name" value="EP450IV"/>
</dbReference>
<dbReference type="SUPFAM" id="SSF48264">
    <property type="entry name" value="Cytochrome P450"/>
    <property type="match status" value="1"/>
</dbReference>
<keyword evidence="11" id="KW-1185">Reference proteome</keyword>
<dbReference type="InterPro" id="IPR001128">
    <property type="entry name" value="Cyt_P450"/>
</dbReference>
<proteinExistence type="inferred from homology"/>
<sequence length="553" mass="62318">MAILTSYILSGVSPAELAGILIFLCALKVTFSLYHYNPNPSKLPVVGIPPGPFGRIRAIPASIRHYHSIIADGYLRYHKQKNPTAFMAPWIMSHYIHVIPLQLISEHKSAPENVLSQAVAFQEEYGVLAIGGSEIFTHSYHVPILRQKLTASLPRILDPMVEELEMSFKEEWEQPWVQRKNAEGWVEMPIFEETLKIVSRTTNRVFGGTVTSRDKVFLKNSIDFAIGAIMASFGVQLFPRGMHTDGSRLVEPLLSFRNRRRMAFAAKILTPIIEERRAIIERNSKDEGSPEEPDDLLQYLLHQAIGLKAPHDSSYQVSCRYLMINFAAIHTTSLTFCNSIANMAAYTDELTGCSYWDLLREEVEAVDRESEEGPGVWTKRKLNKLVGLDSFIRETLRKNVTSPVGLVRKVMPKEGYTYANGLHVKHGELVGMPTLSVHFDDDTTGKQALDFIGFRYCRPYQELSGQAATDISATGGTGKLAAVTTADEYLSFGHGKHACPGRFFGVIELKMFLKFCLLNYEIQPTKRAPTQYLWANPTPPFNMVIKMRKRRVD</sequence>
<evidence type="ECO:0000256" key="2">
    <source>
        <dbReference type="ARBA" id="ARBA00010617"/>
    </source>
</evidence>
<dbReference type="PROSITE" id="PS00086">
    <property type="entry name" value="CYTOCHROME_P450"/>
    <property type="match status" value="1"/>
</dbReference>
<dbReference type="STRING" id="1051890.A0A3N4M1A3"/>
<evidence type="ECO:0000256" key="8">
    <source>
        <dbReference type="PIRSR" id="PIRSR602403-1"/>
    </source>
</evidence>
<keyword evidence="6 8" id="KW-0408">Iron</keyword>
<keyword evidence="3 8" id="KW-0349">Heme</keyword>
<feature type="binding site" description="axial binding residue" evidence="8">
    <location>
        <position position="499"/>
    </location>
    <ligand>
        <name>heme</name>
        <dbReference type="ChEBI" id="CHEBI:30413"/>
    </ligand>
    <ligandPart>
        <name>Fe</name>
        <dbReference type="ChEBI" id="CHEBI:18248"/>
    </ligandPart>
</feature>
<dbReference type="PANTHER" id="PTHR46206">
    <property type="entry name" value="CYTOCHROME P450"/>
    <property type="match status" value="1"/>
</dbReference>
<reference evidence="10 11" key="1">
    <citation type="journal article" date="2018" name="Nat. Ecol. Evol.">
        <title>Pezizomycetes genomes reveal the molecular basis of ectomycorrhizal truffle lifestyle.</title>
        <authorList>
            <person name="Murat C."/>
            <person name="Payen T."/>
            <person name="Noel B."/>
            <person name="Kuo A."/>
            <person name="Morin E."/>
            <person name="Chen J."/>
            <person name="Kohler A."/>
            <person name="Krizsan K."/>
            <person name="Balestrini R."/>
            <person name="Da Silva C."/>
            <person name="Montanini B."/>
            <person name="Hainaut M."/>
            <person name="Levati E."/>
            <person name="Barry K.W."/>
            <person name="Belfiori B."/>
            <person name="Cichocki N."/>
            <person name="Clum A."/>
            <person name="Dockter R.B."/>
            <person name="Fauchery L."/>
            <person name="Guy J."/>
            <person name="Iotti M."/>
            <person name="Le Tacon F."/>
            <person name="Lindquist E.A."/>
            <person name="Lipzen A."/>
            <person name="Malagnac F."/>
            <person name="Mello A."/>
            <person name="Molinier V."/>
            <person name="Miyauchi S."/>
            <person name="Poulain J."/>
            <person name="Riccioni C."/>
            <person name="Rubini A."/>
            <person name="Sitrit Y."/>
            <person name="Splivallo R."/>
            <person name="Traeger S."/>
            <person name="Wang M."/>
            <person name="Zifcakova L."/>
            <person name="Wipf D."/>
            <person name="Zambonelli A."/>
            <person name="Paolocci F."/>
            <person name="Nowrousian M."/>
            <person name="Ottonello S."/>
            <person name="Baldrian P."/>
            <person name="Spatafora J.W."/>
            <person name="Henrissat B."/>
            <person name="Nagy L.G."/>
            <person name="Aury J.M."/>
            <person name="Wincker P."/>
            <person name="Grigoriev I.V."/>
            <person name="Bonfante P."/>
            <person name="Martin F.M."/>
        </authorList>
    </citation>
    <scope>NUCLEOTIDE SEQUENCE [LARGE SCALE GENOMIC DNA]</scope>
    <source>
        <strain evidence="10 11">ATCC MYA-4762</strain>
    </source>
</reference>
<keyword evidence="4 8" id="KW-0479">Metal-binding</keyword>
<dbReference type="InterPro" id="IPR002403">
    <property type="entry name" value="Cyt_P450_E_grp-IV"/>
</dbReference>
<comment type="similarity">
    <text evidence="2 9">Belongs to the cytochrome P450 family.</text>
</comment>
<dbReference type="InterPro" id="IPR017972">
    <property type="entry name" value="Cyt_P450_CS"/>
</dbReference>
<evidence type="ECO:0000256" key="7">
    <source>
        <dbReference type="ARBA" id="ARBA00023033"/>
    </source>
</evidence>
<evidence type="ECO:0000313" key="10">
    <source>
        <dbReference type="EMBL" id="RPB27639.1"/>
    </source>
</evidence>
<dbReference type="GO" id="GO:0016705">
    <property type="term" value="F:oxidoreductase activity, acting on paired donors, with incorporation or reduction of molecular oxygen"/>
    <property type="evidence" value="ECO:0007669"/>
    <property type="project" value="InterPro"/>
</dbReference>